<dbReference type="Pfam" id="PF00499">
    <property type="entry name" value="Oxidored_q3"/>
    <property type="match status" value="1"/>
</dbReference>
<keyword evidence="1 2" id="KW-0496">Mitochondrion</keyword>
<comment type="similarity">
    <text evidence="1">Belongs to the complex I subunit 6 family.</text>
</comment>
<keyword evidence="1" id="KW-0472">Membrane</keyword>
<keyword evidence="1" id="KW-1133">Transmembrane helix</keyword>
<feature type="transmembrane region" description="Helical" evidence="1">
    <location>
        <begin position="20"/>
        <end position="43"/>
    </location>
</feature>
<dbReference type="EMBL" id="MK527108">
    <property type="protein sequence ID" value="QGN66652.1"/>
    <property type="molecule type" value="Genomic_DNA"/>
</dbReference>
<comment type="subcellular location">
    <subcellularLocation>
        <location evidence="1">Mitochondrion membrane</location>
        <topology evidence="1">Multi-pass membrane protein</topology>
    </subcellularLocation>
</comment>
<reference evidence="2" key="1">
    <citation type="submission" date="2019-02" db="EMBL/GenBank/DDBJ databases">
        <title>The largest mitochondrial genome of Morchella importuna (272.2 kb) among fungi reservoir of numerous mitochondrial ORFs, repeatitive sequences and nuclear genome horizontal transfer.</title>
        <authorList>
            <person name="Liu W."/>
            <person name="Bian Y."/>
        </authorList>
    </citation>
    <scope>NUCLEOTIDE SEQUENCE</scope>
</reference>
<proteinExistence type="inferred from homology"/>
<keyword evidence="1" id="KW-0679">Respiratory chain</keyword>
<feature type="transmembrane region" description="Helical" evidence="1">
    <location>
        <begin position="172"/>
        <end position="192"/>
    </location>
</feature>
<feature type="transmembrane region" description="Helical" evidence="1">
    <location>
        <begin position="109"/>
        <end position="128"/>
    </location>
</feature>
<keyword evidence="1" id="KW-0249">Electron transport</keyword>
<comment type="catalytic activity">
    <reaction evidence="1">
        <text>a ubiquinone + NADH + 5 H(+)(in) = a ubiquinol + NAD(+) + 4 H(+)(out)</text>
        <dbReference type="Rhea" id="RHEA:29091"/>
        <dbReference type="Rhea" id="RHEA-COMP:9565"/>
        <dbReference type="Rhea" id="RHEA-COMP:9566"/>
        <dbReference type="ChEBI" id="CHEBI:15378"/>
        <dbReference type="ChEBI" id="CHEBI:16389"/>
        <dbReference type="ChEBI" id="CHEBI:17976"/>
        <dbReference type="ChEBI" id="CHEBI:57540"/>
        <dbReference type="ChEBI" id="CHEBI:57945"/>
        <dbReference type="EC" id="7.1.1.2"/>
    </reaction>
</comment>
<dbReference type="PANTHER" id="PTHR33269:SF17">
    <property type="entry name" value="NADH-UBIQUINONE OXIDOREDUCTASE CHAIN 6"/>
    <property type="match status" value="1"/>
</dbReference>
<evidence type="ECO:0000313" key="2">
    <source>
        <dbReference type="EMBL" id="QGN66652.1"/>
    </source>
</evidence>
<sequence>MLNLINFNSLAVFSEALTNGYQPVALDIITLLSILSGIFVIITKNPVTSVVFLISLFVNIACYLFLIGMHFLGLSYLLVYVGAISMLFLFTIMLINVRTADLYSSTSNSIPLGFIVSLTFFYPVYSILPLATNDKDVRAVDISFVSSSKWDTALSQVSDISSLGNLLYTSHAIWLILASIILLLAMVGAIVITKDSRTENLGLAPSGNSKPNPSAMQGGW</sequence>
<dbReference type="AlphaFoldDB" id="A0A650AF54"/>
<dbReference type="Gene3D" id="1.20.120.1200">
    <property type="entry name" value="NADH-ubiquinone/plastoquinone oxidoreductase chain 6, subunit NuoJ"/>
    <property type="match status" value="1"/>
</dbReference>
<keyword evidence="1" id="KW-0812">Transmembrane</keyword>
<geneLocation type="mitochondrion" evidence="2"/>
<keyword evidence="1" id="KW-0830">Ubiquinone</keyword>
<dbReference type="PANTHER" id="PTHR33269">
    <property type="entry name" value="NADH-UBIQUINONE OXIDOREDUCTASE CHAIN 6"/>
    <property type="match status" value="1"/>
</dbReference>
<dbReference type="GO" id="GO:0008137">
    <property type="term" value="F:NADH dehydrogenase (ubiquinone) activity"/>
    <property type="evidence" value="ECO:0007669"/>
    <property type="project" value="UniProtKB-UniRule"/>
</dbReference>
<keyword evidence="1" id="KW-1278">Translocase</keyword>
<dbReference type="InterPro" id="IPR042106">
    <property type="entry name" value="Nuo/plastoQ_OxRdtase_6_NuoJ"/>
</dbReference>
<keyword evidence="1" id="KW-0813">Transport</keyword>
<dbReference type="GeneID" id="42905974"/>
<comment type="function">
    <text evidence="1">Core subunit of the mitochondrial membrane respiratory chain NADH dehydrogenase (Complex I) which catalyzes electron transfer from NADH through the respiratory chain, using ubiquinone as an electron acceptor. Essential for the catalytic activity and assembly of complex I.</text>
</comment>
<dbReference type="RefSeq" id="YP_009722250.1">
    <property type="nucleotide sequence ID" value="NC_045397.1"/>
</dbReference>
<protein>
    <recommendedName>
        <fullName evidence="1">NADH-ubiquinone oxidoreductase chain 6</fullName>
        <ecNumber evidence="1">7.1.1.2</ecNumber>
    </recommendedName>
</protein>
<name>A0A650AF54_9PEZI</name>
<dbReference type="InterPro" id="IPR001457">
    <property type="entry name" value="NADH_UbQ/plastoQ_OxRdtase_su6"/>
</dbReference>
<dbReference type="GO" id="GO:0031966">
    <property type="term" value="C:mitochondrial membrane"/>
    <property type="evidence" value="ECO:0007669"/>
    <property type="project" value="UniProtKB-SubCell"/>
</dbReference>
<keyword evidence="1" id="KW-0520">NAD</keyword>
<organism evidence="2">
    <name type="scientific">Morchella importuna</name>
    <dbReference type="NCBI Taxonomy" id="1174673"/>
    <lineage>
        <taxon>Eukaryota</taxon>
        <taxon>Fungi</taxon>
        <taxon>Dikarya</taxon>
        <taxon>Ascomycota</taxon>
        <taxon>Pezizomycotina</taxon>
        <taxon>Pezizomycetes</taxon>
        <taxon>Pezizales</taxon>
        <taxon>Morchellaceae</taxon>
        <taxon>Morchella</taxon>
    </lineage>
</organism>
<feature type="transmembrane region" description="Helical" evidence="1">
    <location>
        <begin position="77"/>
        <end position="97"/>
    </location>
</feature>
<evidence type="ECO:0000256" key="1">
    <source>
        <dbReference type="RuleBase" id="RU004430"/>
    </source>
</evidence>
<dbReference type="EC" id="7.1.1.2" evidence="1"/>
<feature type="transmembrane region" description="Helical" evidence="1">
    <location>
        <begin position="50"/>
        <end position="71"/>
    </location>
</feature>
<gene>
    <name evidence="2" type="primary">nad6</name>
</gene>
<accession>A0A650AF54</accession>